<dbReference type="KEGG" id="acek:FLP30_05840"/>
<dbReference type="PROSITE" id="PS51257">
    <property type="entry name" value="PROKAR_LIPOPROTEIN"/>
    <property type="match status" value="1"/>
</dbReference>
<sequence>MLSVFRALGGRVMQGGPSLRVGLSACLLVAVTGCKLVDQRTFDANAGKAPQPYIPPPPPAPPGPPPVPPLVTLVAGTPQAQWQGPVDRVVHLALARKPGVLFVVKCLVPQGTDVDTEQAALVRLVQGDGRAVMQAIINAGAPETQVEMSAMPDSTVTAPVVRVYVR</sequence>
<accession>A0A5C1YPW8</accession>
<evidence type="ECO:0000313" key="2">
    <source>
        <dbReference type="Proteomes" id="UP000324536"/>
    </source>
</evidence>
<name>A0A5C1YPW8_9PROT</name>
<dbReference type="AlphaFoldDB" id="A0A5C1YPW8"/>
<dbReference type="EMBL" id="CP043506">
    <property type="protein sequence ID" value="QEO17310.1"/>
    <property type="molecule type" value="Genomic_DNA"/>
</dbReference>
<dbReference type="RefSeq" id="WP_149278988.1">
    <property type="nucleotide sequence ID" value="NZ_CP043506.1"/>
</dbReference>
<evidence type="ECO:0000313" key="1">
    <source>
        <dbReference type="EMBL" id="QEO17310.1"/>
    </source>
</evidence>
<protein>
    <submittedName>
        <fullName evidence="1">Uncharacterized protein</fullName>
    </submittedName>
</protein>
<proteinExistence type="predicted"/>
<reference evidence="1 2" key="1">
    <citation type="submission" date="2019-09" db="EMBL/GenBank/DDBJ databases">
        <title>Genome sequencing of strain KACC 21233.</title>
        <authorList>
            <person name="Heo J."/>
            <person name="Kim S.-J."/>
            <person name="Kim J.-S."/>
            <person name="Hong S.-B."/>
            <person name="Kwon S.-W."/>
        </authorList>
    </citation>
    <scope>NUCLEOTIDE SEQUENCE [LARGE SCALE GENOMIC DNA]</scope>
    <source>
        <strain evidence="1 2">KACC 21233</strain>
    </source>
</reference>
<organism evidence="1 2">
    <name type="scientific">Acetobacter vaccinii</name>
    <dbReference type="NCBI Taxonomy" id="2592655"/>
    <lineage>
        <taxon>Bacteria</taxon>
        <taxon>Pseudomonadati</taxon>
        <taxon>Pseudomonadota</taxon>
        <taxon>Alphaproteobacteria</taxon>
        <taxon>Acetobacterales</taxon>
        <taxon>Acetobacteraceae</taxon>
        <taxon>Acetobacter</taxon>
    </lineage>
</organism>
<dbReference type="OrthoDB" id="7282303at2"/>
<gene>
    <name evidence="1" type="ORF">FLP30_05840</name>
</gene>
<keyword evidence="2" id="KW-1185">Reference proteome</keyword>
<dbReference type="Proteomes" id="UP000324536">
    <property type="component" value="Chromosome"/>
</dbReference>